<feature type="region of interest" description="Disordered" evidence="1">
    <location>
        <begin position="1"/>
        <end position="29"/>
    </location>
</feature>
<reference evidence="2" key="1">
    <citation type="submission" date="2022-12" db="EMBL/GenBank/DDBJ databases">
        <authorList>
            <person name="Alioto T."/>
            <person name="Alioto T."/>
            <person name="Gomez Garrido J."/>
        </authorList>
    </citation>
    <scope>NUCLEOTIDE SEQUENCE</scope>
</reference>
<protein>
    <submittedName>
        <fullName evidence="2">Uncharacterized protein</fullName>
    </submittedName>
</protein>
<keyword evidence="3" id="KW-1185">Reference proteome</keyword>
<feature type="compositionally biased region" description="Polar residues" evidence="1">
    <location>
        <begin position="1"/>
        <end position="13"/>
    </location>
</feature>
<evidence type="ECO:0000256" key="1">
    <source>
        <dbReference type="SAM" id="MobiDB-lite"/>
    </source>
</evidence>
<dbReference type="Proteomes" id="UP001178461">
    <property type="component" value="Chromosome 13"/>
</dbReference>
<sequence>MAGLLTSTAQTPFSEEGGRTASFCNTNSKKSTTNFFCCCPEQRWRRCSYQTPVKKPRAYWLGPLTRRMAIGWAACGDGSGTVQRLLGEGRGEEEEGELRSEE</sequence>
<feature type="region of interest" description="Disordered" evidence="1">
    <location>
        <begin position="83"/>
        <end position="102"/>
    </location>
</feature>
<dbReference type="AlphaFoldDB" id="A0AA35L708"/>
<evidence type="ECO:0000313" key="2">
    <source>
        <dbReference type="EMBL" id="CAI5790986.1"/>
    </source>
</evidence>
<accession>A0AA35L708</accession>
<organism evidence="2 3">
    <name type="scientific">Podarcis lilfordi</name>
    <name type="common">Lilford's wall lizard</name>
    <dbReference type="NCBI Taxonomy" id="74358"/>
    <lineage>
        <taxon>Eukaryota</taxon>
        <taxon>Metazoa</taxon>
        <taxon>Chordata</taxon>
        <taxon>Craniata</taxon>
        <taxon>Vertebrata</taxon>
        <taxon>Euteleostomi</taxon>
        <taxon>Lepidosauria</taxon>
        <taxon>Squamata</taxon>
        <taxon>Bifurcata</taxon>
        <taxon>Unidentata</taxon>
        <taxon>Episquamata</taxon>
        <taxon>Laterata</taxon>
        <taxon>Lacertibaenia</taxon>
        <taxon>Lacertidae</taxon>
        <taxon>Podarcis</taxon>
    </lineage>
</organism>
<name>A0AA35L708_9SAUR</name>
<gene>
    <name evidence="2" type="ORF">PODLI_1B033962</name>
</gene>
<dbReference type="EMBL" id="OX395138">
    <property type="protein sequence ID" value="CAI5790986.1"/>
    <property type="molecule type" value="Genomic_DNA"/>
</dbReference>
<proteinExistence type="predicted"/>
<evidence type="ECO:0000313" key="3">
    <source>
        <dbReference type="Proteomes" id="UP001178461"/>
    </source>
</evidence>